<feature type="compositionally biased region" description="Low complexity" evidence="1">
    <location>
        <begin position="339"/>
        <end position="355"/>
    </location>
</feature>
<feature type="region of interest" description="Disordered" evidence="1">
    <location>
        <begin position="150"/>
        <end position="187"/>
    </location>
</feature>
<gene>
    <name evidence="2" type="ORF">Hamer_G018262</name>
</gene>
<accession>A0A8J5MTM1</accession>
<dbReference type="EMBL" id="JAHLQT010027102">
    <property type="protein sequence ID" value="KAG7162739.1"/>
    <property type="molecule type" value="Genomic_DNA"/>
</dbReference>
<protein>
    <submittedName>
        <fullName evidence="2">Uncharacterized protein</fullName>
    </submittedName>
</protein>
<sequence>MICNSGLLITRKLKELVTGGDFSPSKRCPPSKAVTLKPISAEPVHVCHNGVIPGHDPRPGHPPGEGQCRGVEILDAWDATSEPFESPSIVCGSLGESPLYGESRFSSLSRPGKTQPEFTKINGKTVRLYSSLPRASLTRGKTPTFSAAVTQEAHTAPRHPPPPPSPAPAKLSLATNHHHHQQQQQAGVHYVALSDIYAELPRKKKKPCVVQTCTSVHHRHDPSSSSSSTYTSTHSSTYTTTSSNSTLPSNNDDDKKFNSLEFSRKKHDKSKFLQKFNSLDRGWKSFMSPRTSGNKHGLASLSRRPDGQVTHASSLKGRPQLEVSKDNNSSRSRGAAKTSSSFSSSSFLSSSSPSHPHQRHTLTPSGHTKDRHHHGKLRLPPAPEAYVHQHPGGQSRGGCPPAGKCKARDEGNTKHDVISATQKGERQQETSGGEEDHNDASYHTPS</sequence>
<evidence type="ECO:0000313" key="3">
    <source>
        <dbReference type="Proteomes" id="UP000747542"/>
    </source>
</evidence>
<reference evidence="2" key="1">
    <citation type="journal article" date="2021" name="Sci. Adv.">
        <title>The American lobster genome reveals insights on longevity, neural, and immune adaptations.</title>
        <authorList>
            <person name="Polinski J.M."/>
            <person name="Zimin A.V."/>
            <person name="Clark K.F."/>
            <person name="Kohn A.B."/>
            <person name="Sadowski N."/>
            <person name="Timp W."/>
            <person name="Ptitsyn A."/>
            <person name="Khanna P."/>
            <person name="Romanova D.Y."/>
            <person name="Williams P."/>
            <person name="Greenwood S.J."/>
            <person name="Moroz L.L."/>
            <person name="Walt D.R."/>
            <person name="Bodnar A.G."/>
        </authorList>
    </citation>
    <scope>NUCLEOTIDE SEQUENCE</scope>
    <source>
        <strain evidence="2">GMGI-L3</strain>
    </source>
</reference>
<dbReference type="AlphaFoldDB" id="A0A8J5MTM1"/>
<keyword evidence="3" id="KW-1185">Reference proteome</keyword>
<feature type="compositionally biased region" description="Low complexity" evidence="1">
    <location>
        <begin position="223"/>
        <end position="246"/>
    </location>
</feature>
<evidence type="ECO:0000256" key="1">
    <source>
        <dbReference type="SAM" id="MobiDB-lite"/>
    </source>
</evidence>
<feature type="region of interest" description="Disordered" evidence="1">
    <location>
        <begin position="283"/>
        <end position="446"/>
    </location>
</feature>
<feature type="compositionally biased region" description="Pro residues" evidence="1">
    <location>
        <begin position="158"/>
        <end position="167"/>
    </location>
</feature>
<proteinExistence type="predicted"/>
<name>A0A8J5MTM1_HOMAM</name>
<evidence type="ECO:0000313" key="2">
    <source>
        <dbReference type="EMBL" id="KAG7162739.1"/>
    </source>
</evidence>
<organism evidence="2 3">
    <name type="scientific">Homarus americanus</name>
    <name type="common">American lobster</name>
    <dbReference type="NCBI Taxonomy" id="6706"/>
    <lineage>
        <taxon>Eukaryota</taxon>
        <taxon>Metazoa</taxon>
        <taxon>Ecdysozoa</taxon>
        <taxon>Arthropoda</taxon>
        <taxon>Crustacea</taxon>
        <taxon>Multicrustacea</taxon>
        <taxon>Malacostraca</taxon>
        <taxon>Eumalacostraca</taxon>
        <taxon>Eucarida</taxon>
        <taxon>Decapoda</taxon>
        <taxon>Pleocyemata</taxon>
        <taxon>Astacidea</taxon>
        <taxon>Nephropoidea</taxon>
        <taxon>Nephropidae</taxon>
        <taxon>Homarus</taxon>
    </lineage>
</organism>
<comment type="caution">
    <text evidence="2">The sequence shown here is derived from an EMBL/GenBank/DDBJ whole genome shotgun (WGS) entry which is preliminary data.</text>
</comment>
<feature type="compositionally biased region" description="Basic and acidic residues" evidence="1">
    <location>
        <begin position="406"/>
        <end position="440"/>
    </location>
</feature>
<feature type="region of interest" description="Disordered" evidence="1">
    <location>
        <begin position="213"/>
        <end position="253"/>
    </location>
</feature>
<dbReference type="Proteomes" id="UP000747542">
    <property type="component" value="Unassembled WGS sequence"/>
</dbReference>